<comment type="caution">
    <text evidence="2">The sequence shown here is derived from an EMBL/GenBank/DDBJ whole genome shotgun (WGS) entry which is preliminary data.</text>
</comment>
<evidence type="ECO:0000313" key="2">
    <source>
        <dbReference type="EMBL" id="GBC03973.1"/>
    </source>
</evidence>
<evidence type="ECO:0000256" key="1">
    <source>
        <dbReference type="SAM" id="Coils"/>
    </source>
</evidence>
<organism evidence="2 3">
    <name type="scientific">Rhizophagus clarus</name>
    <dbReference type="NCBI Taxonomy" id="94130"/>
    <lineage>
        <taxon>Eukaryota</taxon>
        <taxon>Fungi</taxon>
        <taxon>Fungi incertae sedis</taxon>
        <taxon>Mucoromycota</taxon>
        <taxon>Glomeromycotina</taxon>
        <taxon>Glomeromycetes</taxon>
        <taxon>Glomerales</taxon>
        <taxon>Glomeraceae</taxon>
        <taxon>Rhizophagus</taxon>
    </lineage>
</organism>
<dbReference type="Proteomes" id="UP000247702">
    <property type="component" value="Unassembled WGS sequence"/>
</dbReference>
<reference evidence="2 3" key="1">
    <citation type="submission" date="2017-11" db="EMBL/GenBank/DDBJ databases">
        <title>The genome of Rhizophagus clarus HR1 reveals common genetic basis of auxotrophy among arbuscular mycorrhizal fungi.</title>
        <authorList>
            <person name="Kobayashi Y."/>
        </authorList>
    </citation>
    <scope>NUCLEOTIDE SEQUENCE [LARGE SCALE GENOMIC DNA]</scope>
    <source>
        <strain evidence="2 3">HR1</strain>
    </source>
</reference>
<dbReference type="AlphaFoldDB" id="A0A2Z6RSZ7"/>
<keyword evidence="3" id="KW-1185">Reference proteome</keyword>
<proteinExistence type="predicted"/>
<keyword evidence="1" id="KW-0175">Coiled coil</keyword>
<sequence>MVHRHAIRNGSLRQRIAELEAENAEIPELRKKVVEVETENMKLKWIMADLENTEFKTRVEELERYNSELKIRVAKLILTKWFS</sequence>
<dbReference type="EMBL" id="BEXD01003919">
    <property type="protein sequence ID" value="GBC03973.1"/>
    <property type="molecule type" value="Genomic_DNA"/>
</dbReference>
<feature type="coiled-coil region" evidence="1">
    <location>
        <begin position="2"/>
        <end position="72"/>
    </location>
</feature>
<accession>A0A2Z6RSZ7</accession>
<name>A0A2Z6RSZ7_9GLOM</name>
<gene>
    <name evidence="2" type="ORF">RclHR1_05430003</name>
</gene>
<protein>
    <submittedName>
        <fullName evidence="2">Uncharacterized protein</fullName>
    </submittedName>
</protein>
<evidence type="ECO:0000313" key="3">
    <source>
        <dbReference type="Proteomes" id="UP000247702"/>
    </source>
</evidence>